<dbReference type="PROSITE" id="PS50234">
    <property type="entry name" value="VWFA"/>
    <property type="match status" value="1"/>
</dbReference>
<proteinExistence type="predicted"/>
<dbReference type="Gene3D" id="3.40.50.410">
    <property type="entry name" value="von Willebrand factor, type A domain"/>
    <property type="match status" value="1"/>
</dbReference>
<dbReference type="PROSITE" id="PS50293">
    <property type="entry name" value="TPR_REGION"/>
    <property type="match status" value="1"/>
</dbReference>
<keyword evidence="2 7" id="KW-0812">Transmembrane</keyword>
<evidence type="ECO:0000256" key="5">
    <source>
        <dbReference type="PROSITE-ProRule" id="PRU00339"/>
    </source>
</evidence>
<feature type="region of interest" description="Disordered" evidence="6">
    <location>
        <begin position="544"/>
        <end position="645"/>
    </location>
</feature>
<dbReference type="PANTHER" id="PTHR22550">
    <property type="entry name" value="SPORE GERMINATION PROTEIN"/>
    <property type="match status" value="1"/>
</dbReference>
<dbReference type="Pfam" id="PF13432">
    <property type="entry name" value="TPR_16"/>
    <property type="match status" value="1"/>
</dbReference>
<evidence type="ECO:0000313" key="10">
    <source>
        <dbReference type="Proteomes" id="UP000319771"/>
    </source>
</evidence>
<feature type="domain" description="VWFA" evidence="8">
    <location>
        <begin position="90"/>
        <end position="291"/>
    </location>
</feature>
<dbReference type="InterPro" id="IPR019734">
    <property type="entry name" value="TPR_rpt"/>
</dbReference>
<accession>A0A538U2C8</accession>
<dbReference type="PANTHER" id="PTHR22550:SF5">
    <property type="entry name" value="LEUCINE ZIPPER PROTEIN 4"/>
    <property type="match status" value="1"/>
</dbReference>
<evidence type="ECO:0000256" key="3">
    <source>
        <dbReference type="ARBA" id="ARBA00022989"/>
    </source>
</evidence>
<evidence type="ECO:0000256" key="4">
    <source>
        <dbReference type="ARBA" id="ARBA00023136"/>
    </source>
</evidence>
<keyword evidence="1" id="KW-1003">Cell membrane</keyword>
<dbReference type="InterPro" id="IPR002035">
    <property type="entry name" value="VWF_A"/>
</dbReference>
<dbReference type="EMBL" id="VBPB01000258">
    <property type="protein sequence ID" value="TMQ70013.1"/>
    <property type="molecule type" value="Genomic_DNA"/>
</dbReference>
<dbReference type="AlphaFoldDB" id="A0A538U2C8"/>
<dbReference type="SUPFAM" id="SSF53300">
    <property type="entry name" value="vWA-like"/>
    <property type="match status" value="1"/>
</dbReference>
<feature type="compositionally biased region" description="Low complexity" evidence="6">
    <location>
        <begin position="567"/>
        <end position="588"/>
    </location>
</feature>
<keyword evidence="3 7" id="KW-1133">Transmembrane helix</keyword>
<reference evidence="9 10" key="1">
    <citation type="journal article" date="2019" name="Nat. Microbiol.">
        <title>Mediterranean grassland soil C-N compound turnover is dependent on rainfall and depth, and is mediated by genomically divergent microorganisms.</title>
        <authorList>
            <person name="Diamond S."/>
            <person name="Andeer P.F."/>
            <person name="Li Z."/>
            <person name="Crits-Christoph A."/>
            <person name="Burstein D."/>
            <person name="Anantharaman K."/>
            <person name="Lane K.R."/>
            <person name="Thomas B.C."/>
            <person name="Pan C."/>
            <person name="Northen T.R."/>
            <person name="Banfield J.F."/>
        </authorList>
    </citation>
    <scope>NUCLEOTIDE SEQUENCE [LARGE SCALE GENOMIC DNA]</scope>
    <source>
        <strain evidence="9">WS_11</strain>
    </source>
</reference>
<feature type="repeat" description="TPR" evidence="5">
    <location>
        <begin position="495"/>
        <end position="528"/>
    </location>
</feature>
<evidence type="ECO:0000313" key="9">
    <source>
        <dbReference type="EMBL" id="TMQ70013.1"/>
    </source>
</evidence>
<gene>
    <name evidence="9" type="ORF">E6K81_13630</name>
</gene>
<dbReference type="Gene3D" id="1.25.40.10">
    <property type="entry name" value="Tetratricopeptide repeat domain"/>
    <property type="match status" value="1"/>
</dbReference>
<evidence type="ECO:0000256" key="2">
    <source>
        <dbReference type="ARBA" id="ARBA00022692"/>
    </source>
</evidence>
<name>A0A538U2C8_UNCEI</name>
<organism evidence="9 10">
    <name type="scientific">Eiseniibacteriota bacterium</name>
    <dbReference type="NCBI Taxonomy" id="2212470"/>
    <lineage>
        <taxon>Bacteria</taxon>
        <taxon>Candidatus Eiseniibacteriota</taxon>
    </lineage>
</organism>
<evidence type="ECO:0000256" key="1">
    <source>
        <dbReference type="ARBA" id="ARBA00022475"/>
    </source>
</evidence>
<feature type="transmembrane region" description="Helical" evidence="7">
    <location>
        <begin position="311"/>
        <end position="330"/>
    </location>
</feature>
<dbReference type="InterPro" id="IPR036465">
    <property type="entry name" value="vWFA_dom_sf"/>
</dbReference>
<dbReference type="Pfam" id="PF00092">
    <property type="entry name" value="VWA"/>
    <property type="match status" value="1"/>
</dbReference>
<dbReference type="InterPro" id="IPR050768">
    <property type="entry name" value="UPF0353/GerABKA_families"/>
</dbReference>
<dbReference type="SMART" id="SM00028">
    <property type="entry name" value="TPR"/>
    <property type="match status" value="2"/>
</dbReference>
<dbReference type="Pfam" id="PF13414">
    <property type="entry name" value="TPR_11"/>
    <property type="match status" value="1"/>
</dbReference>
<feature type="compositionally biased region" description="Basic and acidic residues" evidence="6">
    <location>
        <begin position="589"/>
        <end position="613"/>
    </location>
</feature>
<dbReference type="InterPro" id="IPR011990">
    <property type="entry name" value="TPR-like_helical_dom_sf"/>
</dbReference>
<keyword evidence="5" id="KW-0802">TPR repeat</keyword>
<keyword evidence="4 7" id="KW-0472">Membrane</keyword>
<comment type="caution">
    <text evidence="9">The sequence shown here is derived from an EMBL/GenBank/DDBJ whole genome shotgun (WGS) entry which is preliminary data.</text>
</comment>
<evidence type="ECO:0000256" key="7">
    <source>
        <dbReference type="SAM" id="Phobius"/>
    </source>
</evidence>
<evidence type="ECO:0000256" key="6">
    <source>
        <dbReference type="SAM" id="MobiDB-lite"/>
    </source>
</evidence>
<dbReference type="SMART" id="SM00327">
    <property type="entry name" value="VWA"/>
    <property type="match status" value="1"/>
</dbReference>
<feature type="transmembrane region" description="Helical" evidence="7">
    <location>
        <begin position="55"/>
        <end position="73"/>
    </location>
</feature>
<feature type="compositionally biased region" description="Basic residues" evidence="6">
    <location>
        <begin position="632"/>
        <end position="645"/>
    </location>
</feature>
<dbReference type="SUPFAM" id="SSF48452">
    <property type="entry name" value="TPR-like"/>
    <property type="match status" value="1"/>
</dbReference>
<sequence length="645" mass="69800">MIFGSPLWLLGLLALPLIAALEVWLTLRDRERVARLVARPLWARVVRRPAERWRFVRLGLMLFGVAGIVVALARPQWGIVREKVEREGVDVVLVLDTSGSMATEDVPPNRFFLARQALASLIARLEGDRFGLVSFEGEAYPLTPLTLDADALGLFLDTMEPGMVPSPGTSLGSGLAKGLDLFVDPGHRNKVMVLVSDGEDLEGDVDEAVRRAKQAGVVVHTVGVGTEAGQPVPEFDQDGRRTGFKHDPSTGEVVVSRLNMATLEQIARGTGGRAFRLTPTDPSLAALASAIEGMEQQSLAREYSYRRKERFQIPLAAGLLALGLALMLPLPSFRREAAAAAEPAGARIGARRGAPAGAGAAGGAAAALVLALVLLLGAALGARAQTPSAAPPPAGAPMGPAPAGAPAAASGRRGSGLVDELLLRPTRLTGQGRKQYAGGNHPQALSEFERAAHARPDDAKGRFNVADGLYKNGKYDEAATLFRSLGEDARSPLAGPSRYNLGNALYQKQDYRGAIQGYRDALDLDPDDLDARRNLELALRALKEQQEQQKKQQPRQNQKQDPKDQQKNGQGKDQQQQQQQQQQQGQQQEKPKSAEQREEERFREQTGMPKERAMQLLDALQQNEKAEQKKALLAKRAQRRGGKDW</sequence>
<protein>
    <submittedName>
        <fullName evidence="9">VWA domain-containing protein</fullName>
    </submittedName>
</protein>
<evidence type="ECO:0000259" key="8">
    <source>
        <dbReference type="PROSITE" id="PS50234"/>
    </source>
</evidence>
<feature type="region of interest" description="Disordered" evidence="6">
    <location>
        <begin position="385"/>
        <end position="412"/>
    </location>
</feature>
<dbReference type="PROSITE" id="PS50005">
    <property type="entry name" value="TPR"/>
    <property type="match status" value="1"/>
</dbReference>
<feature type="compositionally biased region" description="Low complexity" evidence="6">
    <location>
        <begin position="396"/>
        <end position="412"/>
    </location>
</feature>
<dbReference type="Proteomes" id="UP000319771">
    <property type="component" value="Unassembled WGS sequence"/>
</dbReference>
<feature type="transmembrane region" description="Helical" evidence="7">
    <location>
        <begin position="360"/>
        <end position="382"/>
    </location>
</feature>